<dbReference type="InterPro" id="IPR051673">
    <property type="entry name" value="SSDNA_exonuclease_RecJ"/>
</dbReference>
<evidence type="ECO:0000256" key="2">
    <source>
        <dbReference type="ARBA" id="ARBA00019841"/>
    </source>
</evidence>
<dbReference type="GO" id="GO:0003676">
    <property type="term" value="F:nucleic acid binding"/>
    <property type="evidence" value="ECO:0007669"/>
    <property type="project" value="InterPro"/>
</dbReference>
<gene>
    <name evidence="10" type="ORF">ADU70_0428</name>
</gene>
<keyword evidence="3" id="KW-0540">Nuclease</keyword>
<evidence type="ECO:0000259" key="8">
    <source>
        <dbReference type="Pfam" id="PF10141"/>
    </source>
</evidence>
<dbReference type="InterPro" id="IPR041122">
    <property type="entry name" value="RecJ_OB"/>
</dbReference>
<dbReference type="InterPro" id="IPR001667">
    <property type="entry name" value="DDH_dom"/>
</dbReference>
<evidence type="ECO:0000259" key="6">
    <source>
        <dbReference type="Pfam" id="PF01368"/>
    </source>
</evidence>
<keyword evidence="5 10" id="KW-0269">Exonuclease</keyword>
<evidence type="ECO:0000256" key="1">
    <source>
        <dbReference type="ARBA" id="ARBA00005915"/>
    </source>
</evidence>
<dbReference type="NCBIfam" id="TIGR00644">
    <property type="entry name" value="recJ"/>
    <property type="match status" value="1"/>
</dbReference>
<feature type="domain" description="RecJ OB" evidence="9">
    <location>
        <begin position="456"/>
        <end position="563"/>
    </location>
</feature>
<feature type="domain" description="DHHA1" evidence="7">
    <location>
        <begin position="349"/>
        <end position="439"/>
    </location>
</feature>
<evidence type="ECO:0000256" key="5">
    <source>
        <dbReference type="ARBA" id="ARBA00022839"/>
    </source>
</evidence>
<evidence type="ECO:0000259" key="9">
    <source>
        <dbReference type="Pfam" id="PF17768"/>
    </source>
</evidence>
<comment type="similarity">
    <text evidence="1">Belongs to the RecJ family.</text>
</comment>
<evidence type="ECO:0000256" key="3">
    <source>
        <dbReference type="ARBA" id="ARBA00022722"/>
    </source>
</evidence>
<sequence length="781" mass="86681">MLKSKYNWQMPKKQIDSKKVTEIAQACDLSEVAATVLIGRGYDTVEKATQFLKLDPEMIHDPFLLHDMQKAVDRIQAAIVANEKIVVYGDYDADGVTSTTIMFETLNELGADVDYFVPDRFKDGYGPNMAEYQQFIENGVQLMITVDNGVAGNEPINYAVTHGMDVIVTDHHEMPKELPNATAIVHPRYPGSHYPFSDLSGVGVAFKVASVLLDEVPEEFLDLVAIGTIGDLVSLTDENRFLVTSGLKVMSEGQRVGLNALLKVCGLEGQEINEQDIGFTIAPRLNAVGRIGNAGEAVELLTTFDDEKADQIAKHIDSVNEQRKQLVSDIYDEAVVQAQTPENVARKTLVITGTDWHQGVLGIVASRLVEATGKPTIVLSAAETEPNFKGSGRSVEALNLFEALNSQRDLYVNFGGHHMAVGLTIAKTNVEALRQLLEKSADGAQLNPNQIAPLAIDETLKVDQISLQVIQDLQRLGPFGTDNPIPEFEIDPEQVVNAKQIGADKSHLKFQLAGKKQQIDTIAFQQGALLPFIQAVPDHVKVVGTLESNTWRNQTKPQVMVKDLLIDAIPVINKRTTHLSLQLFSEPATYVFFHKITYKRVKPYLAADVKTVVLDGNMQNDTSLTGNLTLVDCPDSISKFTNWLSDQEPDSLTVYFYQKNNAYLDGMPNREQSGKVFKFFVNHPVIDLKTQLPDVIKHLHITQSVLVFLIQVFSELKFVKIENGRVSYIQNPTPQKLTEAPAYKLREEQIKTQEKLLYSKSATLKTWIQEQLADKNEGVAD</sequence>
<evidence type="ECO:0000313" key="11">
    <source>
        <dbReference type="Proteomes" id="UP000076405"/>
    </source>
</evidence>
<dbReference type="Pfam" id="PF17768">
    <property type="entry name" value="RecJ_OB"/>
    <property type="match status" value="1"/>
</dbReference>
<dbReference type="Pfam" id="PF02272">
    <property type="entry name" value="DHHA1"/>
    <property type="match status" value="1"/>
</dbReference>
<dbReference type="PANTHER" id="PTHR30255">
    <property type="entry name" value="SINGLE-STRANDED-DNA-SPECIFIC EXONUCLEASE RECJ"/>
    <property type="match status" value="1"/>
</dbReference>
<dbReference type="Gene3D" id="3.10.310.30">
    <property type="match status" value="1"/>
</dbReference>
<organism evidence="10 11">
    <name type="scientific">Pediococcus damnosus</name>
    <dbReference type="NCBI Taxonomy" id="51663"/>
    <lineage>
        <taxon>Bacteria</taxon>
        <taxon>Bacillati</taxon>
        <taxon>Bacillota</taxon>
        <taxon>Bacilli</taxon>
        <taxon>Lactobacillales</taxon>
        <taxon>Lactobacillaceae</taxon>
        <taxon>Pediococcus</taxon>
    </lineage>
</organism>
<dbReference type="InterPro" id="IPR038763">
    <property type="entry name" value="DHH_sf"/>
</dbReference>
<protein>
    <recommendedName>
        <fullName evidence="2">Single-stranded-DNA-specific exonuclease RecJ</fullName>
    </recommendedName>
</protein>
<dbReference type="GO" id="GO:0008409">
    <property type="term" value="F:5'-3' exonuclease activity"/>
    <property type="evidence" value="ECO:0007669"/>
    <property type="project" value="InterPro"/>
</dbReference>
<dbReference type="GO" id="GO:0006310">
    <property type="term" value="P:DNA recombination"/>
    <property type="evidence" value="ECO:0007669"/>
    <property type="project" value="InterPro"/>
</dbReference>
<dbReference type="InterPro" id="IPR004610">
    <property type="entry name" value="RecJ"/>
</dbReference>
<dbReference type="EMBL" id="CP012275">
    <property type="protein sequence ID" value="AMV61928.1"/>
    <property type="molecule type" value="Genomic_DNA"/>
</dbReference>
<evidence type="ECO:0000256" key="4">
    <source>
        <dbReference type="ARBA" id="ARBA00022801"/>
    </source>
</evidence>
<dbReference type="PANTHER" id="PTHR30255:SF2">
    <property type="entry name" value="SINGLE-STRANDED-DNA-SPECIFIC EXONUCLEASE RECJ"/>
    <property type="match status" value="1"/>
</dbReference>
<keyword evidence="4 10" id="KW-0378">Hydrolase</keyword>
<name>A0AAC9B0U1_9LACO</name>
<proteinExistence type="inferred from homology"/>
<dbReference type="Gene3D" id="3.90.1640.30">
    <property type="match status" value="1"/>
</dbReference>
<dbReference type="InterPro" id="IPR018779">
    <property type="entry name" value="RecJ_C"/>
</dbReference>
<reference evidence="10 11" key="1">
    <citation type="journal article" date="2016" name="PLoS ONE">
        <title>The Identification of Novel Diagnostic Marker Genes for the Detection of Beer Spoiling Pediococcus damnosus Strains Using the BlAst Diagnostic Gene findEr.</title>
        <authorList>
            <person name="Behr J."/>
            <person name="Geissler A.J."/>
            <person name="Schmid J."/>
            <person name="Zehe A."/>
            <person name="Vogel R.F."/>
        </authorList>
    </citation>
    <scope>NUCLEOTIDE SEQUENCE [LARGE SCALE GENOMIC DNA]</scope>
    <source>
        <strain evidence="10 11">TMW 2.1533</strain>
    </source>
</reference>
<dbReference type="Pfam" id="PF10141">
    <property type="entry name" value="ssDNA-exonuc_C"/>
    <property type="match status" value="1"/>
</dbReference>
<dbReference type="Pfam" id="PF01368">
    <property type="entry name" value="DHH"/>
    <property type="match status" value="1"/>
</dbReference>
<dbReference type="AlphaFoldDB" id="A0AAC9B0U1"/>
<evidence type="ECO:0000259" key="7">
    <source>
        <dbReference type="Pfam" id="PF02272"/>
    </source>
</evidence>
<dbReference type="GO" id="GO:0006281">
    <property type="term" value="P:DNA repair"/>
    <property type="evidence" value="ECO:0007669"/>
    <property type="project" value="InterPro"/>
</dbReference>
<dbReference type="RefSeq" id="WP_062904394.1">
    <property type="nucleotide sequence ID" value="NZ_CP012275.1"/>
</dbReference>
<dbReference type="Proteomes" id="UP000076405">
    <property type="component" value="Chromosome"/>
</dbReference>
<feature type="domain" description="Single-stranded-DNA-specific exonuclease RecJ C-terminal" evidence="8">
    <location>
        <begin position="574"/>
        <end position="768"/>
    </location>
</feature>
<dbReference type="InterPro" id="IPR003156">
    <property type="entry name" value="DHHA1_dom"/>
</dbReference>
<dbReference type="SUPFAM" id="SSF64182">
    <property type="entry name" value="DHH phosphoesterases"/>
    <property type="match status" value="1"/>
</dbReference>
<feature type="domain" description="DDH" evidence="6">
    <location>
        <begin position="84"/>
        <end position="228"/>
    </location>
</feature>
<evidence type="ECO:0000313" key="10">
    <source>
        <dbReference type="EMBL" id="AMV61928.1"/>
    </source>
</evidence>
<accession>A0AAC9B0U1</accession>